<protein>
    <recommendedName>
        <fullName evidence="2">Glucose-methanol-choline oxidoreductase N-terminal domain-containing protein</fullName>
    </recommendedName>
</protein>
<dbReference type="SUPFAM" id="SSF51905">
    <property type="entry name" value="FAD/NAD(P)-binding domain"/>
    <property type="match status" value="1"/>
</dbReference>
<comment type="similarity">
    <text evidence="1">Belongs to the GMC oxidoreductase family.</text>
</comment>
<dbReference type="GO" id="GO:0016614">
    <property type="term" value="F:oxidoreductase activity, acting on CH-OH group of donors"/>
    <property type="evidence" value="ECO:0007669"/>
    <property type="project" value="InterPro"/>
</dbReference>
<name>W9PF88_FUSOX</name>
<dbReference type="GO" id="GO:0044550">
    <property type="term" value="P:secondary metabolite biosynthetic process"/>
    <property type="evidence" value="ECO:0007669"/>
    <property type="project" value="TreeGrafter"/>
</dbReference>
<dbReference type="GO" id="GO:0050660">
    <property type="term" value="F:flavin adenine dinucleotide binding"/>
    <property type="evidence" value="ECO:0007669"/>
    <property type="project" value="InterPro"/>
</dbReference>
<reference evidence="3" key="1">
    <citation type="submission" date="2011-10" db="EMBL/GenBank/DDBJ databases">
        <title>The Genome Sequence of Fusarium oxysporum HDV247.</title>
        <authorList>
            <consortium name="The Broad Institute Genome Sequencing Platform"/>
            <person name="Ma L.-J."/>
            <person name="Gale L.R."/>
            <person name="Schwartz D.C."/>
            <person name="Zhou S."/>
            <person name="Corby-Kistler H."/>
            <person name="Young S.K."/>
            <person name="Zeng Q."/>
            <person name="Gargeya S."/>
            <person name="Fitzgerald M."/>
            <person name="Haas B."/>
            <person name="Abouelleil A."/>
            <person name="Alvarado L."/>
            <person name="Arachchi H.M."/>
            <person name="Berlin A."/>
            <person name="Brown A."/>
            <person name="Chapman S.B."/>
            <person name="Chen Z."/>
            <person name="Dunbar C."/>
            <person name="Freedman E."/>
            <person name="Gearin G."/>
            <person name="Goldberg J."/>
            <person name="Griggs A."/>
            <person name="Gujja S."/>
            <person name="Heiman D."/>
            <person name="Howarth C."/>
            <person name="Larson L."/>
            <person name="Lui A."/>
            <person name="MacDonald P.J.P."/>
            <person name="Montmayeur A."/>
            <person name="Murphy C."/>
            <person name="Neiman D."/>
            <person name="Pearson M."/>
            <person name="Priest M."/>
            <person name="Roberts A."/>
            <person name="Saif S."/>
            <person name="Shea T."/>
            <person name="Shenoy N."/>
            <person name="Sisk P."/>
            <person name="Stolte C."/>
            <person name="Sykes S."/>
            <person name="Wortman J."/>
            <person name="Nusbaum C."/>
            <person name="Birren B."/>
        </authorList>
    </citation>
    <scope>NUCLEOTIDE SEQUENCE [LARGE SCALE GENOMIC DNA]</scope>
    <source>
        <strain evidence="3">HDV247</strain>
    </source>
</reference>
<evidence type="ECO:0000259" key="2">
    <source>
        <dbReference type="PROSITE" id="PS00624"/>
    </source>
</evidence>
<reference evidence="3" key="2">
    <citation type="submission" date="2012-05" db="EMBL/GenBank/DDBJ databases">
        <title>Annotation of the Genome Sequence of Fusarium oxysporum HDV247.</title>
        <authorList>
            <consortium name="The Broad Institute Genomics Platform"/>
            <person name="Ma L.-J."/>
            <person name="Corby-Kistler H."/>
            <person name="Broz K."/>
            <person name="Gale L.R."/>
            <person name="Jonkers W."/>
            <person name="O'Donnell K."/>
            <person name="Ploetz R."/>
            <person name="Steinberg C."/>
            <person name="Schwartz D.C."/>
            <person name="VanEtten H."/>
            <person name="Zhou S."/>
            <person name="Young S.K."/>
            <person name="Zeng Q."/>
            <person name="Gargeya S."/>
            <person name="Fitzgerald M."/>
            <person name="Abouelleil A."/>
            <person name="Alvarado L."/>
            <person name="Chapman S.B."/>
            <person name="Gainer-Dewar J."/>
            <person name="Goldberg J."/>
            <person name="Griggs A."/>
            <person name="Gujja S."/>
            <person name="Hansen M."/>
            <person name="Howarth C."/>
            <person name="Imamovic A."/>
            <person name="Ireland A."/>
            <person name="Larimer J."/>
            <person name="McCowan C."/>
            <person name="Murphy C."/>
            <person name="Pearson M."/>
            <person name="Poon T.W."/>
            <person name="Priest M."/>
            <person name="Roberts A."/>
            <person name="Saif S."/>
            <person name="Shea T."/>
            <person name="Sykes S."/>
            <person name="Wortman J."/>
            <person name="Nusbaum C."/>
            <person name="Birren B."/>
        </authorList>
    </citation>
    <scope>NUCLEOTIDE SEQUENCE</scope>
    <source>
        <strain evidence="3">HDV247</strain>
    </source>
</reference>
<dbReference type="EMBL" id="JH650974">
    <property type="protein sequence ID" value="EXA38525.1"/>
    <property type="molecule type" value="Genomic_DNA"/>
</dbReference>
<gene>
    <name evidence="3" type="ORF">FOVG_10435</name>
</gene>
<dbReference type="Pfam" id="PF00732">
    <property type="entry name" value="GMC_oxred_N"/>
    <property type="match status" value="1"/>
</dbReference>
<dbReference type="InterPro" id="IPR036188">
    <property type="entry name" value="FAD/NAD-bd_sf"/>
</dbReference>
<feature type="domain" description="Glucose-methanol-choline oxidoreductase N-terminal" evidence="2">
    <location>
        <begin position="125"/>
        <end position="139"/>
    </location>
</feature>
<dbReference type="Gene3D" id="3.30.560.10">
    <property type="entry name" value="Glucose Oxidase, domain 3"/>
    <property type="match status" value="1"/>
</dbReference>
<dbReference type="AlphaFoldDB" id="W9PF88"/>
<sequence>MPRNFTYVLNQLRMDTMAQCTSPTLSNSMTNPVSDANCQSFSCSDWRTASVLEGFAQLGLPVIGDVNNGTAAGAMILPSSMQPDNQTSNSAHNSSRRVMGVEFAPRNKSKARSISCTREVIVSAGAIFTPTLLQVSGIGPSDVLKSLDILVKIDLPGVGCNLQDHPMVYANYYYRNESYFRSNEIADGVYDEAAEEYIRNRTGPWTAPSHKHDCIPESSICNR</sequence>
<organism evidence="3">
    <name type="scientific">Fusarium oxysporum f. sp. pisi HDV247</name>
    <dbReference type="NCBI Taxonomy" id="1080344"/>
    <lineage>
        <taxon>Eukaryota</taxon>
        <taxon>Fungi</taxon>
        <taxon>Dikarya</taxon>
        <taxon>Ascomycota</taxon>
        <taxon>Pezizomycotina</taxon>
        <taxon>Sordariomycetes</taxon>
        <taxon>Hypocreomycetidae</taxon>
        <taxon>Hypocreales</taxon>
        <taxon>Nectriaceae</taxon>
        <taxon>Fusarium</taxon>
        <taxon>Fusarium oxysporum species complex</taxon>
    </lineage>
</organism>
<dbReference type="PROSITE" id="PS00624">
    <property type="entry name" value="GMC_OXRED_2"/>
    <property type="match status" value="1"/>
</dbReference>
<accession>W9PF88</accession>
<dbReference type="OrthoDB" id="269227at2759"/>
<dbReference type="InterPro" id="IPR012132">
    <property type="entry name" value="GMC_OxRdtase"/>
</dbReference>
<evidence type="ECO:0000256" key="1">
    <source>
        <dbReference type="ARBA" id="ARBA00010790"/>
    </source>
</evidence>
<proteinExistence type="inferred from homology"/>
<dbReference type="PANTHER" id="PTHR11552:SF115">
    <property type="entry name" value="DEHYDROGENASE XPTC-RELATED"/>
    <property type="match status" value="1"/>
</dbReference>
<dbReference type="HOGENOM" id="CLU_1240195_0_0_1"/>
<dbReference type="InterPro" id="IPR000172">
    <property type="entry name" value="GMC_OxRdtase_N"/>
</dbReference>
<evidence type="ECO:0000313" key="3">
    <source>
        <dbReference type="EMBL" id="EXA38525.1"/>
    </source>
</evidence>
<dbReference type="PANTHER" id="PTHR11552">
    <property type="entry name" value="GLUCOSE-METHANOL-CHOLINE GMC OXIDOREDUCTASE"/>
    <property type="match status" value="1"/>
</dbReference>
<dbReference type="Proteomes" id="UP000030751">
    <property type="component" value="Unassembled WGS sequence"/>
</dbReference>
<dbReference type="Gene3D" id="3.50.50.60">
    <property type="entry name" value="FAD/NAD(P)-binding domain"/>
    <property type="match status" value="1"/>
</dbReference>